<evidence type="ECO:0000256" key="6">
    <source>
        <dbReference type="ARBA" id="ARBA00023125"/>
    </source>
</evidence>
<keyword evidence="5" id="KW-0190">Covalent protein-DNA linkage</keyword>
<dbReference type="GO" id="GO:0106300">
    <property type="term" value="P:protein-DNA covalent cross-linking repair"/>
    <property type="evidence" value="ECO:0007669"/>
    <property type="project" value="InterPro"/>
</dbReference>
<keyword evidence="7" id="KW-0456">Lyase</keyword>
<dbReference type="PANTHER" id="PTHR13604:SF0">
    <property type="entry name" value="ABASIC SITE PROCESSING PROTEIN HMCES"/>
    <property type="match status" value="1"/>
</dbReference>
<dbReference type="InterPro" id="IPR036590">
    <property type="entry name" value="SRAP-like"/>
</dbReference>
<dbReference type="GO" id="GO:0008233">
    <property type="term" value="F:peptidase activity"/>
    <property type="evidence" value="ECO:0007669"/>
    <property type="project" value="UniProtKB-KW"/>
</dbReference>
<gene>
    <name evidence="9" type="ORF">CY0110_31185</name>
</gene>
<dbReference type="PANTHER" id="PTHR13604">
    <property type="entry name" value="DC12-RELATED"/>
    <property type="match status" value="1"/>
</dbReference>
<evidence type="ECO:0000256" key="2">
    <source>
        <dbReference type="ARBA" id="ARBA00022670"/>
    </source>
</evidence>
<sequence length="223" mass="25770">MCGRFSLTISGEEIAKYFQVSQVQDWSPRYNIAPSQEILTIVETSKSQRQLKAMKWGLIPSWAKNDKTGSKLINARGETVAEKPSFRNAFKHRRCLIIADGFYEWQNVGKNKQPYYIHLKNRQPFAFAGLWEVSNSEQTEEVLSCCIITTEANELMKPLHHRMPVILSRDVYSQWLDHNVFDREILESFLTPYGSDAMLAYQVTQKVNRPTNDHPDCVEPIVN</sequence>
<dbReference type="Gene3D" id="3.90.1680.10">
    <property type="entry name" value="SOS response associated peptidase-like"/>
    <property type="match status" value="1"/>
</dbReference>
<dbReference type="GO" id="GO:0006508">
    <property type="term" value="P:proteolysis"/>
    <property type="evidence" value="ECO:0007669"/>
    <property type="project" value="UniProtKB-KW"/>
</dbReference>
<keyword evidence="6" id="KW-0238">DNA-binding</keyword>
<evidence type="ECO:0000256" key="5">
    <source>
        <dbReference type="ARBA" id="ARBA00023124"/>
    </source>
</evidence>
<comment type="similarity">
    <text evidence="1 8">Belongs to the SOS response-associated peptidase family.</text>
</comment>
<dbReference type="GO" id="GO:0016829">
    <property type="term" value="F:lyase activity"/>
    <property type="evidence" value="ECO:0007669"/>
    <property type="project" value="UniProtKB-KW"/>
</dbReference>
<dbReference type="GO" id="GO:0003697">
    <property type="term" value="F:single-stranded DNA binding"/>
    <property type="evidence" value="ECO:0007669"/>
    <property type="project" value="InterPro"/>
</dbReference>
<evidence type="ECO:0000256" key="7">
    <source>
        <dbReference type="ARBA" id="ARBA00023239"/>
    </source>
</evidence>
<evidence type="ECO:0000256" key="3">
    <source>
        <dbReference type="ARBA" id="ARBA00022763"/>
    </source>
</evidence>
<evidence type="ECO:0000256" key="4">
    <source>
        <dbReference type="ARBA" id="ARBA00022801"/>
    </source>
</evidence>
<organism evidence="9 10">
    <name type="scientific">Crocosphaera chwakensis CCY0110</name>
    <dbReference type="NCBI Taxonomy" id="391612"/>
    <lineage>
        <taxon>Bacteria</taxon>
        <taxon>Bacillati</taxon>
        <taxon>Cyanobacteriota</taxon>
        <taxon>Cyanophyceae</taxon>
        <taxon>Oscillatoriophycideae</taxon>
        <taxon>Chroococcales</taxon>
        <taxon>Aphanothecaceae</taxon>
        <taxon>Crocosphaera</taxon>
        <taxon>Crocosphaera chwakensis</taxon>
    </lineage>
</organism>
<reference evidence="9 10" key="1">
    <citation type="submission" date="2007-03" db="EMBL/GenBank/DDBJ databases">
        <authorList>
            <person name="Stal L."/>
            <person name="Ferriera S."/>
            <person name="Johnson J."/>
            <person name="Kravitz S."/>
            <person name="Beeson K."/>
            <person name="Sutton G."/>
            <person name="Rogers Y.-H."/>
            <person name="Friedman R."/>
            <person name="Frazier M."/>
            <person name="Venter J.C."/>
        </authorList>
    </citation>
    <scope>NUCLEOTIDE SEQUENCE [LARGE SCALE GENOMIC DNA]</scope>
    <source>
        <strain evidence="9 10">CCY0110</strain>
    </source>
</reference>
<protein>
    <recommendedName>
        <fullName evidence="8">Abasic site processing protein</fullName>
        <ecNumber evidence="8">3.4.-.-</ecNumber>
    </recommendedName>
</protein>
<dbReference type="EC" id="3.4.-.-" evidence="8"/>
<keyword evidence="10" id="KW-1185">Reference proteome</keyword>
<dbReference type="InterPro" id="IPR003738">
    <property type="entry name" value="SRAP"/>
</dbReference>
<keyword evidence="2 8" id="KW-0645">Protease</keyword>
<evidence type="ECO:0000313" key="10">
    <source>
        <dbReference type="Proteomes" id="UP000003781"/>
    </source>
</evidence>
<dbReference type="OrthoDB" id="9782620at2"/>
<dbReference type="SUPFAM" id="SSF143081">
    <property type="entry name" value="BB1717-like"/>
    <property type="match status" value="1"/>
</dbReference>
<dbReference type="eggNOG" id="COG2135">
    <property type="taxonomic scope" value="Bacteria"/>
</dbReference>
<accession>A3IYK1</accession>
<evidence type="ECO:0000256" key="1">
    <source>
        <dbReference type="ARBA" id="ARBA00008136"/>
    </source>
</evidence>
<keyword evidence="4 8" id="KW-0378">Hydrolase</keyword>
<name>A3IYK1_9CHRO</name>
<dbReference type="Proteomes" id="UP000003781">
    <property type="component" value="Unassembled WGS sequence"/>
</dbReference>
<dbReference type="Pfam" id="PF02586">
    <property type="entry name" value="SRAP"/>
    <property type="match status" value="1"/>
</dbReference>
<dbReference type="EMBL" id="AAXW01000082">
    <property type="protein sequence ID" value="EAZ88450.1"/>
    <property type="molecule type" value="Genomic_DNA"/>
</dbReference>
<evidence type="ECO:0000256" key="8">
    <source>
        <dbReference type="RuleBase" id="RU364100"/>
    </source>
</evidence>
<dbReference type="RefSeq" id="WP_008278467.1">
    <property type="nucleotide sequence ID" value="NZ_AAXW01000082.1"/>
</dbReference>
<comment type="caution">
    <text evidence="9">The sequence shown here is derived from an EMBL/GenBank/DDBJ whole genome shotgun (WGS) entry which is preliminary data.</text>
</comment>
<proteinExistence type="inferred from homology"/>
<evidence type="ECO:0000313" key="9">
    <source>
        <dbReference type="EMBL" id="EAZ88450.1"/>
    </source>
</evidence>
<dbReference type="AlphaFoldDB" id="A3IYK1"/>
<keyword evidence="3" id="KW-0227">DNA damage</keyword>